<evidence type="ECO:0000313" key="2">
    <source>
        <dbReference type="Proteomes" id="UP001168528"/>
    </source>
</evidence>
<gene>
    <name evidence="1" type="ORF">Q0590_28280</name>
</gene>
<dbReference type="RefSeq" id="WP_302041014.1">
    <property type="nucleotide sequence ID" value="NZ_JAUKPO010000027.1"/>
</dbReference>
<accession>A0ABT8RDM8</accession>
<organism evidence="1 2">
    <name type="scientific">Rhodocytophaga aerolata</name>
    <dbReference type="NCBI Taxonomy" id="455078"/>
    <lineage>
        <taxon>Bacteria</taxon>
        <taxon>Pseudomonadati</taxon>
        <taxon>Bacteroidota</taxon>
        <taxon>Cytophagia</taxon>
        <taxon>Cytophagales</taxon>
        <taxon>Rhodocytophagaceae</taxon>
        <taxon>Rhodocytophaga</taxon>
    </lineage>
</organism>
<dbReference type="EMBL" id="JAUKPO010000027">
    <property type="protein sequence ID" value="MDO1450211.1"/>
    <property type="molecule type" value="Genomic_DNA"/>
</dbReference>
<dbReference type="Proteomes" id="UP001168528">
    <property type="component" value="Unassembled WGS sequence"/>
</dbReference>
<proteinExistence type="predicted"/>
<protein>
    <submittedName>
        <fullName evidence="1">Uncharacterized protein</fullName>
    </submittedName>
</protein>
<keyword evidence="2" id="KW-1185">Reference proteome</keyword>
<comment type="caution">
    <text evidence="1">The sequence shown here is derived from an EMBL/GenBank/DDBJ whole genome shotgun (WGS) entry which is preliminary data.</text>
</comment>
<name>A0ABT8RDM8_9BACT</name>
<evidence type="ECO:0000313" key="1">
    <source>
        <dbReference type="EMBL" id="MDO1450211.1"/>
    </source>
</evidence>
<reference evidence="1" key="1">
    <citation type="submission" date="2023-07" db="EMBL/GenBank/DDBJ databases">
        <title>The genome sequence of Rhodocytophaga aerolata KACC 12507.</title>
        <authorList>
            <person name="Zhang X."/>
        </authorList>
    </citation>
    <scope>NUCLEOTIDE SEQUENCE</scope>
    <source>
        <strain evidence="1">KACC 12507</strain>
    </source>
</reference>
<sequence>MDSLVVIVDKVNDKSDQEKLNRICSEKNRDYSARVPCALYIHREGRDKIPKIAFENEETQNNFFDQFKDRSLGGLSKNEVTGITTMPYRQLKEFNDIVTSGIDNSVDVFITIKIEESYEANLSMCSLRKITFRRTGMDEISRSKNIAIEKVIEKGHEHVILNCFKEGKKIFLSPLQSKPIEDGFPTFDALFKDRNRFPIALPLKFYDDVKTYYREDQLKVRDALRKKFESYTFFKESLFFKLWKASDSPVFREFLKEGGYFTLISKGENVENAPEREGENILRFIYPGNGWIHQWRGKLLEKRASHSIEAFKALNGFEKDFEELKMAINEDLKYHFNYLEIERKSEKVESDNTWTNNDEVGYIKDARTNDHVDKILILADEIGEGNYIKNVIDVFKANNDNDGALEVFMRNFVPYPFCDAKRIISNDRNIQSTYRKEFRIIGEQNMYWAWKQCVLEMLYWQKRENLYRSLEEGMNFLFNVNTIDSNIQKEQDTYIYHKNLHLGQIMQLRLFLPEKAKVRRGVSSRIDDPQALLDKNFIIR</sequence>